<dbReference type="InterPro" id="IPR051083">
    <property type="entry name" value="GrpII_Intron_Splice-Mob/Def"/>
</dbReference>
<gene>
    <name evidence="2" type="ORF">B1A_18142</name>
</gene>
<dbReference type="PANTHER" id="PTHR34047:SF8">
    <property type="entry name" value="PROTEIN YKFC"/>
    <property type="match status" value="1"/>
</dbReference>
<dbReference type="InterPro" id="IPR043502">
    <property type="entry name" value="DNA/RNA_pol_sf"/>
</dbReference>
<dbReference type="Pfam" id="PF00078">
    <property type="entry name" value="RVT_1"/>
    <property type="match status" value="1"/>
</dbReference>
<reference evidence="2" key="2">
    <citation type="journal article" date="2014" name="ISME J.">
        <title>Microbial stratification in low pH oxic and suboxic macroscopic growths along an acid mine drainage.</title>
        <authorList>
            <person name="Mendez-Garcia C."/>
            <person name="Mesa V."/>
            <person name="Sprenger R.R."/>
            <person name="Richter M."/>
            <person name="Diez M.S."/>
            <person name="Solano J."/>
            <person name="Bargiela R."/>
            <person name="Golyshina O.V."/>
            <person name="Manteca A."/>
            <person name="Ramos J.L."/>
            <person name="Gallego J.R."/>
            <person name="Llorente I."/>
            <person name="Martins Dos Santos V.A."/>
            <person name="Jensen O.N."/>
            <person name="Pelaez A.I."/>
            <person name="Sanchez J."/>
            <person name="Ferrer M."/>
        </authorList>
    </citation>
    <scope>NUCLEOTIDE SEQUENCE</scope>
</reference>
<dbReference type="PROSITE" id="PS50878">
    <property type="entry name" value="RT_POL"/>
    <property type="match status" value="1"/>
</dbReference>
<proteinExistence type="predicted"/>
<accession>T1A1N1</accession>
<evidence type="ECO:0000313" key="2">
    <source>
        <dbReference type="EMBL" id="EQD35730.1"/>
    </source>
</evidence>
<dbReference type="InterPro" id="IPR000477">
    <property type="entry name" value="RT_dom"/>
</dbReference>
<reference evidence="2" key="1">
    <citation type="submission" date="2013-08" db="EMBL/GenBank/DDBJ databases">
        <authorList>
            <person name="Mendez C."/>
            <person name="Richter M."/>
            <person name="Ferrer M."/>
            <person name="Sanchez J."/>
        </authorList>
    </citation>
    <scope>NUCLEOTIDE SEQUENCE</scope>
</reference>
<dbReference type="PANTHER" id="PTHR34047">
    <property type="entry name" value="NUCLEAR INTRON MATURASE 1, MITOCHONDRIAL-RELATED"/>
    <property type="match status" value="1"/>
</dbReference>
<sequence>MIDRAQQALHLQGLEPVAETQADPHSYGFRRNRGTQDAIARVFNILSQKASASWILEGDIKGCFDNFGHGWLESHIPMDQKVLSGWLNAGYVESGKLFPTTAGTPQGGIASPTIANIALDGLEAMLTERFGSTATSVRRLRVRLVRYADDFIITGTSKELLEQEVKSCVEAFLAERGLQLSQEKTRITHISEGFDFLGQNVRKYGGKLLIKPSARNVNAFLENVREIIRANR</sequence>
<dbReference type="EMBL" id="AUZX01013373">
    <property type="protein sequence ID" value="EQD35730.1"/>
    <property type="molecule type" value="Genomic_DNA"/>
</dbReference>
<dbReference type="CDD" id="cd01651">
    <property type="entry name" value="RT_G2_intron"/>
    <property type="match status" value="1"/>
</dbReference>
<dbReference type="SUPFAM" id="SSF56672">
    <property type="entry name" value="DNA/RNA polymerases"/>
    <property type="match status" value="1"/>
</dbReference>
<dbReference type="AlphaFoldDB" id="T1A1N1"/>
<protein>
    <submittedName>
        <fullName evidence="2">Group II intron-associated</fullName>
    </submittedName>
</protein>
<evidence type="ECO:0000259" key="1">
    <source>
        <dbReference type="PROSITE" id="PS50878"/>
    </source>
</evidence>
<name>T1A1N1_9ZZZZ</name>
<organism evidence="2">
    <name type="scientific">mine drainage metagenome</name>
    <dbReference type="NCBI Taxonomy" id="410659"/>
    <lineage>
        <taxon>unclassified sequences</taxon>
        <taxon>metagenomes</taxon>
        <taxon>ecological metagenomes</taxon>
    </lineage>
</organism>
<feature type="domain" description="Reverse transcriptase" evidence="1">
    <location>
        <begin position="1"/>
        <end position="201"/>
    </location>
</feature>
<feature type="non-terminal residue" evidence="2">
    <location>
        <position position="232"/>
    </location>
</feature>
<comment type="caution">
    <text evidence="2">The sequence shown here is derived from an EMBL/GenBank/DDBJ whole genome shotgun (WGS) entry which is preliminary data.</text>
</comment>